<dbReference type="AlphaFoldDB" id="A8PC94"/>
<dbReference type="Gene3D" id="3.80.10.10">
    <property type="entry name" value="Ribonuclease Inhibitor"/>
    <property type="match status" value="1"/>
</dbReference>
<evidence type="ECO:0000313" key="3">
    <source>
        <dbReference type="Proteomes" id="UP000001861"/>
    </source>
</evidence>
<keyword evidence="3" id="KW-1185">Reference proteome</keyword>
<dbReference type="HOGENOM" id="CLU_453407_0_0_1"/>
<feature type="domain" description="F-box" evidence="1">
    <location>
        <begin position="51"/>
        <end position="96"/>
    </location>
</feature>
<dbReference type="EMBL" id="AACS02000011">
    <property type="protein sequence ID" value="EAU81402.2"/>
    <property type="molecule type" value="Genomic_DNA"/>
</dbReference>
<dbReference type="SUPFAM" id="SSF81383">
    <property type="entry name" value="F-box domain"/>
    <property type="match status" value="1"/>
</dbReference>
<comment type="caution">
    <text evidence="2">The sequence shown here is derived from an EMBL/GenBank/DDBJ whole genome shotgun (WGS) entry which is preliminary data.</text>
</comment>
<dbReference type="InterPro" id="IPR001810">
    <property type="entry name" value="F-box_dom"/>
</dbReference>
<dbReference type="GeneID" id="6016982"/>
<reference evidence="2 3" key="1">
    <citation type="journal article" date="2010" name="Proc. Natl. Acad. Sci. U.S.A.">
        <title>Insights into evolution of multicellular fungi from the assembled chromosomes of the mushroom Coprinopsis cinerea (Coprinus cinereus).</title>
        <authorList>
            <person name="Stajich J.E."/>
            <person name="Wilke S.K."/>
            <person name="Ahren D."/>
            <person name="Au C.H."/>
            <person name="Birren B.W."/>
            <person name="Borodovsky M."/>
            <person name="Burns C."/>
            <person name="Canback B."/>
            <person name="Casselton L.A."/>
            <person name="Cheng C.K."/>
            <person name="Deng J."/>
            <person name="Dietrich F.S."/>
            <person name="Fargo D.C."/>
            <person name="Farman M.L."/>
            <person name="Gathman A.C."/>
            <person name="Goldberg J."/>
            <person name="Guigo R."/>
            <person name="Hoegger P.J."/>
            <person name="Hooker J.B."/>
            <person name="Huggins A."/>
            <person name="James T.Y."/>
            <person name="Kamada T."/>
            <person name="Kilaru S."/>
            <person name="Kodira C."/>
            <person name="Kues U."/>
            <person name="Kupfer D."/>
            <person name="Kwan H.S."/>
            <person name="Lomsadze A."/>
            <person name="Li W."/>
            <person name="Lilly W.W."/>
            <person name="Ma L.J."/>
            <person name="Mackey A.J."/>
            <person name="Manning G."/>
            <person name="Martin F."/>
            <person name="Muraguchi H."/>
            <person name="Natvig D.O."/>
            <person name="Palmerini H."/>
            <person name="Ramesh M.A."/>
            <person name="Rehmeyer C.J."/>
            <person name="Roe B.A."/>
            <person name="Shenoy N."/>
            <person name="Stanke M."/>
            <person name="Ter-Hovhannisyan V."/>
            <person name="Tunlid A."/>
            <person name="Velagapudi R."/>
            <person name="Vision T.J."/>
            <person name="Zeng Q."/>
            <person name="Zolan M.E."/>
            <person name="Pukkila P.J."/>
        </authorList>
    </citation>
    <scope>NUCLEOTIDE SEQUENCE [LARGE SCALE GENOMIC DNA]</scope>
    <source>
        <strain evidence="3">Okayama-7 / 130 / ATCC MYA-4618 / FGSC 9003</strain>
    </source>
</reference>
<dbReference type="PROSITE" id="PS50181">
    <property type="entry name" value="FBOX"/>
    <property type="match status" value="1"/>
</dbReference>
<proteinExistence type="predicted"/>
<dbReference type="SUPFAM" id="SSF52047">
    <property type="entry name" value="RNI-like"/>
    <property type="match status" value="1"/>
</dbReference>
<dbReference type="KEGG" id="cci:CC1G_05232"/>
<sequence>MIAIKLSQTWQEVPITNQIHPVRGSFRHTVSIVHSIVFVVGSSVKDDTWTLFTMGDLPSELWTVIAQFLSPDDIADLMFLNRTFLDLALDEKYKELKMEKLNVLFCNKLWALKSPDYARRVRTVHLQPLLLHERENVEQIRLAQGPPSSESPSPSRIKTYATRLYHRFFDKTGNLLDHWQDDVPAAVEISQMLMEVIPFMTNVRSFTLMEEGVVKLSAPYIDIAWRTIAPRLEELSLWIHPRRVEDLLPLGISFPVLKKLSIQFPFQAPTTTAAATSLQARAVTSFINQFQDTLQHLHLGSCNTWDAAHLYSLLGRFPHLASFEMIPYNFNNTEPVFEFMKRHADVLQHLTYVSCPSIQANGLSELTLQKLTKLTLKLNYIPYPDAWWTQPSPFLDSIVPTLRCLHIKGPLVPDELTGLLTSLTQGGQTSPPLQELSFSINSLSVETLAMISMKLPNLLILDLRIHDLIAPGAYPTSPGEFFPFSEKPTTHLFEVEVGQSSPLEQPHPFSDQLREAFSTITWTLEDITLKRHSCCGELLLWGLMVLCAECIPSIQSFARRGTRRIPSPANQKPRGRDLMCSSAMCCFGRDGTNVSMRKHYPP</sequence>
<dbReference type="OMA" id="VECIPTI"/>
<evidence type="ECO:0000259" key="1">
    <source>
        <dbReference type="PROSITE" id="PS50181"/>
    </source>
</evidence>
<dbReference type="InterPro" id="IPR032675">
    <property type="entry name" value="LRR_dom_sf"/>
</dbReference>
<accession>A8PC94</accession>
<dbReference type="OrthoDB" id="3071584at2759"/>
<protein>
    <recommendedName>
        <fullName evidence="1">F-box domain-containing protein</fullName>
    </recommendedName>
</protein>
<dbReference type="InParanoid" id="A8PC94"/>
<name>A8PC94_COPC7</name>
<dbReference type="VEuPathDB" id="FungiDB:CC1G_05232"/>
<dbReference type="Proteomes" id="UP000001861">
    <property type="component" value="Unassembled WGS sequence"/>
</dbReference>
<gene>
    <name evidence="2" type="ORF">CC1G_05232</name>
</gene>
<evidence type="ECO:0000313" key="2">
    <source>
        <dbReference type="EMBL" id="EAU81402.2"/>
    </source>
</evidence>
<organism evidence="2 3">
    <name type="scientific">Coprinopsis cinerea (strain Okayama-7 / 130 / ATCC MYA-4618 / FGSC 9003)</name>
    <name type="common">Inky cap fungus</name>
    <name type="synonym">Hormographiella aspergillata</name>
    <dbReference type="NCBI Taxonomy" id="240176"/>
    <lineage>
        <taxon>Eukaryota</taxon>
        <taxon>Fungi</taxon>
        <taxon>Dikarya</taxon>
        <taxon>Basidiomycota</taxon>
        <taxon>Agaricomycotina</taxon>
        <taxon>Agaricomycetes</taxon>
        <taxon>Agaricomycetidae</taxon>
        <taxon>Agaricales</taxon>
        <taxon>Agaricineae</taxon>
        <taxon>Psathyrellaceae</taxon>
        <taxon>Coprinopsis</taxon>
    </lineage>
</organism>
<dbReference type="InterPro" id="IPR036047">
    <property type="entry name" value="F-box-like_dom_sf"/>
</dbReference>
<dbReference type="RefSeq" id="XP_001840346.2">
    <property type="nucleotide sequence ID" value="XM_001840294.2"/>
</dbReference>